<keyword evidence="1" id="KW-0238">DNA-binding</keyword>
<dbReference type="GO" id="GO:0005829">
    <property type="term" value="C:cytosol"/>
    <property type="evidence" value="ECO:0007669"/>
    <property type="project" value="TreeGrafter"/>
</dbReference>
<dbReference type="Proteomes" id="UP000637695">
    <property type="component" value="Unassembled WGS sequence"/>
</dbReference>
<organism evidence="4 5">
    <name type="scientific">Alicyclobacillus cellulosilyticus</name>
    <dbReference type="NCBI Taxonomy" id="1003997"/>
    <lineage>
        <taxon>Bacteria</taxon>
        <taxon>Bacillati</taxon>
        <taxon>Bacillota</taxon>
        <taxon>Bacilli</taxon>
        <taxon>Bacillales</taxon>
        <taxon>Alicyclobacillaceae</taxon>
        <taxon>Alicyclobacillus</taxon>
    </lineage>
</organism>
<gene>
    <name evidence="4" type="ORF">GCM10010885_23920</name>
</gene>
<name>A0A917KH37_9BACL</name>
<feature type="domain" description="HTH cro/C1-type" evidence="3">
    <location>
        <begin position="8"/>
        <end position="61"/>
    </location>
</feature>
<dbReference type="PANTHER" id="PTHR46797:SF1">
    <property type="entry name" value="METHYLPHOSPHONATE SYNTHASE"/>
    <property type="match status" value="1"/>
</dbReference>
<evidence type="ECO:0000256" key="1">
    <source>
        <dbReference type="ARBA" id="ARBA00023125"/>
    </source>
</evidence>
<evidence type="ECO:0000313" key="4">
    <source>
        <dbReference type="EMBL" id="GGJ13780.1"/>
    </source>
</evidence>
<dbReference type="InterPro" id="IPR010982">
    <property type="entry name" value="Lambda_DNA-bd_dom_sf"/>
</dbReference>
<dbReference type="RefSeq" id="WP_188883410.1">
    <property type="nucleotide sequence ID" value="NZ_BMOY01000059.1"/>
</dbReference>
<dbReference type="PROSITE" id="PS50943">
    <property type="entry name" value="HTH_CROC1"/>
    <property type="match status" value="1"/>
</dbReference>
<dbReference type="EMBL" id="BMOY01000059">
    <property type="protein sequence ID" value="GGJ13780.1"/>
    <property type="molecule type" value="Genomic_DNA"/>
</dbReference>
<accession>A0A917KH37</accession>
<keyword evidence="5" id="KW-1185">Reference proteome</keyword>
<comment type="caution">
    <text evidence="4">The sequence shown here is derived from an EMBL/GenBank/DDBJ whole genome shotgun (WGS) entry which is preliminary data.</text>
</comment>
<dbReference type="InterPro" id="IPR050807">
    <property type="entry name" value="TransReg_Diox_bact_type"/>
</dbReference>
<dbReference type="GO" id="GO:0003677">
    <property type="term" value="F:DNA binding"/>
    <property type="evidence" value="ECO:0007669"/>
    <property type="project" value="UniProtKB-KW"/>
</dbReference>
<evidence type="ECO:0000256" key="2">
    <source>
        <dbReference type="SAM" id="MobiDB-lite"/>
    </source>
</evidence>
<dbReference type="InterPro" id="IPR001387">
    <property type="entry name" value="Cro/C1-type_HTH"/>
</dbReference>
<dbReference type="CDD" id="cd00093">
    <property type="entry name" value="HTH_XRE"/>
    <property type="match status" value="1"/>
</dbReference>
<evidence type="ECO:0000259" key="3">
    <source>
        <dbReference type="PROSITE" id="PS50943"/>
    </source>
</evidence>
<dbReference type="SUPFAM" id="SSF48452">
    <property type="entry name" value="TPR-like"/>
    <property type="match status" value="1"/>
</dbReference>
<dbReference type="Gene3D" id="1.25.40.10">
    <property type="entry name" value="Tetratricopeptide repeat domain"/>
    <property type="match status" value="1"/>
</dbReference>
<dbReference type="AlphaFoldDB" id="A0A917KH37"/>
<dbReference type="SMART" id="SM00530">
    <property type="entry name" value="HTH_XRE"/>
    <property type="match status" value="1"/>
</dbReference>
<sequence length="486" mass="53359">MPTLGQKIREVRLQRGMTQADLGANLVTPSMISQIESDRAKPSFALLSELANRLGVPVDYFLTPSEEEFPLPVQLKIADLLERSGRMQEAFQLLQRLEPGSPGLVRQEYELLLARAYRGLRDYQACIPLLEGLREQALRAGDPRLLFYTCAECGHVEYAMDNLPGAIHEWEKAFELGEVLCRSAAYAPIEIRAAWMDVALCLHRAYLRAGDKAAAQAVIEQVQPWTHPLRDVRQLALGLWEEAQHTLRTGEPSRARTLVEQAAAVLEAGTWLQLYILFTAVAGSAGSGAHASSLAPTQPVHSSEEAAATQIADHSGQGADANDPAGEMEESMGQPAWDVERSAARSAIAADVHRFLEAELHAIESLLASGQHEVALRRLDRCASILADYAQEAADDERLQRSERRLHRARALALQASGQLAEAAAVWESLADTARSGEWSWKAECMARLVELYAATGQAELALQRSEELFALAGKMAEFPLGFILR</sequence>
<dbReference type="PANTHER" id="PTHR46797">
    <property type="entry name" value="HTH-TYPE TRANSCRIPTIONAL REGULATOR"/>
    <property type="match status" value="1"/>
</dbReference>
<reference evidence="4" key="1">
    <citation type="journal article" date="2014" name="Int. J. Syst. Evol. Microbiol.">
        <title>Complete genome sequence of Corynebacterium casei LMG S-19264T (=DSM 44701T), isolated from a smear-ripened cheese.</title>
        <authorList>
            <consortium name="US DOE Joint Genome Institute (JGI-PGF)"/>
            <person name="Walter F."/>
            <person name="Albersmeier A."/>
            <person name="Kalinowski J."/>
            <person name="Ruckert C."/>
        </authorList>
    </citation>
    <scope>NUCLEOTIDE SEQUENCE</scope>
    <source>
        <strain evidence="4">JCM 18487</strain>
    </source>
</reference>
<evidence type="ECO:0000313" key="5">
    <source>
        <dbReference type="Proteomes" id="UP000637695"/>
    </source>
</evidence>
<dbReference type="SUPFAM" id="SSF47413">
    <property type="entry name" value="lambda repressor-like DNA-binding domains"/>
    <property type="match status" value="1"/>
</dbReference>
<feature type="region of interest" description="Disordered" evidence="2">
    <location>
        <begin position="288"/>
        <end position="330"/>
    </location>
</feature>
<dbReference type="GO" id="GO:0003700">
    <property type="term" value="F:DNA-binding transcription factor activity"/>
    <property type="evidence" value="ECO:0007669"/>
    <property type="project" value="TreeGrafter"/>
</dbReference>
<proteinExistence type="predicted"/>
<dbReference type="InterPro" id="IPR011990">
    <property type="entry name" value="TPR-like_helical_dom_sf"/>
</dbReference>
<dbReference type="Pfam" id="PF01381">
    <property type="entry name" value="HTH_3"/>
    <property type="match status" value="1"/>
</dbReference>
<protein>
    <recommendedName>
        <fullName evidence="3">HTH cro/C1-type domain-containing protein</fullName>
    </recommendedName>
</protein>
<reference evidence="4" key="2">
    <citation type="submission" date="2020-09" db="EMBL/GenBank/DDBJ databases">
        <authorList>
            <person name="Sun Q."/>
            <person name="Ohkuma M."/>
        </authorList>
    </citation>
    <scope>NUCLEOTIDE SEQUENCE</scope>
    <source>
        <strain evidence="4">JCM 18487</strain>
    </source>
</reference>
<dbReference type="Gene3D" id="1.10.260.40">
    <property type="entry name" value="lambda repressor-like DNA-binding domains"/>
    <property type="match status" value="1"/>
</dbReference>